<dbReference type="EMBL" id="JAWJWE010000036">
    <property type="protein sequence ID" value="KAK6628683.1"/>
    <property type="molecule type" value="Genomic_DNA"/>
</dbReference>
<evidence type="ECO:0000256" key="1">
    <source>
        <dbReference type="SAM" id="MobiDB-lite"/>
    </source>
</evidence>
<evidence type="ECO:0000313" key="3">
    <source>
        <dbReference type="EMBL" id="KAK6628683.1"/>
    </source>
</evidence>
<feature type="signal peptide" evidence="2">
    <location>
        <begin position="1"/>
        <end position="21"/>
    </location>
</feature>
<comment type="caution">
    <text evidence="3">The sequence shown here is derived from an EMBL/GenBank/DDBJ whole genome shotgun (WGS) entry which is preliminary data.</text>
</comment>
<name>A0AAN8PZK9_POLSC</name>
<reference evidence="3 4" key="1">
    <citation type="submission" date="2023-10" db="EMBL/GenBank/DDBJ databases">
        <title>Genomes of two closely related lineages of the louse Polyplax serrata with different host specificities.</title>
        <authorList>
            <person name="Martinu J."/>
            <person name="Tarabai H."/>
            <person name="Stefka J."/>
            <person name="Hypsa V."/>
        </authorList>
    </citation>
    <scope>NUCLEOTIDE SEQUENCE [LARGE SCALE GENOMIC DNA]</scope>
    <source>
        <strain evidence="3">HR10_N</strain>
    </source>
</reference>
<dbReference type="Proteomes" id="UP001372834">
    <property type="component" value="Unassembled WGS sequence"/>
</dbReference>
<accession>A0AAN8PZK9</accession>
<keyword evidence="2" id="KW-0732">Signal</keyword>
<feature type="compositionally biased region" description="Low complexity" evidence="1">
    <location>
        <begin position="96"/>
        <end position="108"/>
    </location>
</feature>
<dbReference type="AlphaFoldDB" id="A0AAN8PZK9"/>
<proteinExistence type="predicted"/>
<organism evidence="3 4">
    <name type="scientific">Polyplax serrata</name>
    <name type="common">Common mouse louse</name>
    <dbReference type="NCBI Taxonomy" id="468196"/>
    <lineage>
        <taxon>Eukaryota</taxon>
        <taxon>Metazoa</taxon>
        <taxon>Ecdysozoa</taxon>
        <taxon>Arthropoda</taxon>
        <taxon>Hexapoda</taxon>
        <taxon>Insecta</taxon>
        <taxon>Pterygota</taxon>
        <taxon>Neoptera</taxon>
        <taxon>Paraneoptera</taxon>
        <taxon>Psocodea</taxon>
        <taxon>Troctomorpha</taxon>
        <taxon>Phthiraptera</taxon>
        <taxon>Anoplura</taxon>
        <taxon>Polyplacidae</taxon>
        <taxon>Polyplax</taxon>
    </lineage>
</organism>
<gene>
    <name evidence="3" type="ORF">RUM43_002498</name>
</gene>
<feature type="chain" id="PRO_5042986832" evidence="2">
    <location>
        <begin position="22"/>
        <end position="217"/>
    </location>
</feature>
<sequence>MKFNFGLGFVISFVLLNSTFANTLEGKKFGSRAPNRITTEVFEEEKPEHQEPPATQPPAFAIKFVPLITILAELFKTIMTKFGQFNIANKPPMKRNSTQESETEQTSTNEFFDDAEQEKQQELLECNAANLGLWPDKTNSQRYYKCELDPRSPALANCVKDYFKGRTENKANFLSDQGLVIPVVKPCFLLSLMKCANGFRYSHKSRICIPDVVFSSS</sequence>
<feature type="region of interest" description="Disordered" evidence="1">
    <location>
        <begin position="89"/>
        <end position="108"/>
    </location>
</feature>
<evidence type="ECO:0000313" key="4">
    <source>
        <dbReference type="Proteomes" id="UP001372834"/>
    </source>
</evidence>
<evidence type="ECO:0000256" key="2">
    <source>
        <dbReference type="SAM" id="SignalP"/>
    </source>
</evidence>
<protein>
    <submittedName>
        <fullName evidence="3">Uncharacterized protein</fullName>
    </submittedName>
</protein>